<evidence type="ECO:0000313" key="2">
    <source>
        <dbReference type="Proteomes" id="UP001159363"/>
    </source>
</evidence>
<organism evidence="1 2">
    <name type="scientific">Dryococelus australis</name>
    <dbReference type="NCBI Taxonomy" id="614101"/>
    <lineage>
        <taxon>Eukaryota</taxon>
        <taxon>Metazoa</taxon>
        <taxon>Ecdysozoa</taxon>
        <taxon>Arthropoda</taxon>
        <taxon>Hexapoda</taxon>
        <taxon>Insecta</taxon>
        <taxon>Pterygota</taxon>
        <taxon>Neoptera</taxon>
        <taxon>Polyneoptera</taxon>
        <taxon>Phasmatodea</taxon>
        <taxon>Verophasmatodea</taxon>
        <taxon>Anareolatae</taxon>
        <taxon>Phasmatidae</taxon>
        <taxon>Eurycanthinae</taxon>
        <taxon>Dryococelus</taxon>
    </lineage>
</organism>
<accession>A0ABQ9HBJ1</accession>
<proteinExistence type="predicted"/>
<reference evidence="1 2" key="1">
    <citation type="submission" date="2023-02" db="EMBL/GenBank/DDBJ databases">
        <title>LHISI_Scaffold_Assembly.</title>
        <authorList>
            <person name="Stuart O.P."/>
            <person name="Cleave R."/>
            <person name="Magrath M.J.L."/>
            <person name="Mikheyev A.S."/>
        </authorList>
    </citation>
    <scope>NUCLEOTIDE SEQUENCE [LARGE SCALE GENOMIC DNA]</scope>
    <source>
        <strain evidence="1">Daus_M_001</strain>
        <tissue evidence="1">Leg muscle</tissue>
    </source>
</reference>
<keyword evidence="2" id="KW-1185">Reference proteome</keyword>
<comment type="caution">
    <text evidence="1">The sequence shown here is derived from an EMBL/GenBank/DDBJ whole genome shotgun (WGS) entry which is preliminary data.</text>
</comment>
<sequence>MNLKTFKRQAYLPPKIRPRKRPGDAVATNLKAIKYTSDGKIQVKLDFDDDYIDLPQRMKNKSQKLSSFPHLHKERLKISKTKWNHLQELKAVIPMDCHPYDASYGRQQRGDGRTKMRARIVLSGMLILKLHKRHYNTGIVCKKNWSDAWINVARLVIYIHKKKQRSKNGALQDTIFPLRIQVTKLAGPKRTTLHIQAGRGEIGATPHLFRIAYPAESRRNFDLHPIISYSVSKLKMEYRIPVEIGIAFAAISPALITMVHVSGHQEEFRRIVLLHCAENPLAMNFASFAILVFAQFRLVDLDHFARPANAFSVHQHPVYAHLGAETRPGDDHLSRSQKFVHYSLLSRVFDQAPERECVIMWIGSMFECKFTRVGASLLITEHGELLTSAGTTDRPKWLHLLYHSKYMSSSSMVKRNPWTLGVEVMQEYRASANIVAIHPQIALTPHDMKLVLDRYNEEFYEIFRVGRQLRESTMVQGSCGRRPVACPPLYSPSRSTAAVDLASLNPVQCLV</sequence>
<name>A0ABQ9HBJ1_9NEOP</name>
<gene>
    <name evidence="1" type="ORF">PR048_018133</name>
</gene>
<dbReference type="Proteomes" id="UP001159363">
    <property type="component" value="Chromosome 5"/>
</dbReference>
<dbReference type="EMBL" id="JARBHB010000006">
    <property type="protein sequence ID" value="KAJ8881647.1"/>
    <property type="molecule type" value="Genomic_DNA"/>
</dbReference>
<evidence type="ECO:0000313" key="1">
    <source>
        <dbReference type="EMBL" id="KAJ8881647.1"/>
    </source>
</evidence>
<protein>
    <submittedName>
        <fullName evidence="1">Uncharacterized protein</fullName>
    </submittedName>
</protein>